<evidence type="ECO:0000256" key="1">
    <source>
        <dbReference type="SAM" id="Phobius"/>
    </source>
</evidence>
<sequence length="488" mass="56978">MKSSLKYLLFIFLISFILYFPSLFGFYTNDDFFLLKISQANSLGEFTNFFNLTAGPDGLGMYRPLTTQAFYFLSWRLFSLNPIGLHIISFLVFFGVIYLVFKLVLELSKNEKMSLLAAFLYATSATHFGHLYYLATFQELGFAFFFLISVLLFIQFLNTKKLSLYILSLTTFVLSLLSKETAVVLPACLLLVYMFIKQNKKENLLPINRLIVSILPYFLILAFYFYFRFVYYGFATGDSYIWDFSLRRTINTLGWYALWSFNLPEMLVDFVGPGLKFNPNLFKFWSREIIPIFILFGTLLSGITYVLTKNYKKLMSRKSLILILFCISWFVIAISPVLFLPLHKFTFYLTVPLVGISTAVSYLLVSNNKRPVTVLFLAIWVSLSILTLTLTSKTNWITKGQETAKRVHNYLIENESVLEKYKTIVFYDTEEDKDLPWRPSEVLRVVLSEQNYFKIFWNDKFTVKYYTSENETKEVGVVKIRARKFLGY</sequence>
<dbReference type="PANTHER" id="PTHR44216:SF3">
    <property type="entry name" value="PROTEIN O-MANNOSYL-TRANSFERASE TMTC2"/>
    <property type="match status" value="1"/>
</dbReference>
<protein>
    <submittedName>
        <fullName evidence="2">Uncharacterized protein</fullName>
    </submittedName>
</protein>
<feature type="transmembrane region" description="Helical" evidence="1">
    <location>
        <begin position="83"/>
        <end position="101"/>
    </location>
</feature>
<feature type="transmembrane region" description="Helical" evidence="1">
    <location>
        <begin position="320"/>
        <end position="339"/>
    </location>
</feature>
<keyword evidence="1" id="KW-0812">Transmembrane</keyword>
<feature type="transmembrane region" description="Helical" evidence="1">
    <location>
        <begin position="140"/>
        <end position="157"/>
    </location>
</feature>
<keyword evidence="1" id="KW-1133">Transmembrane helix</keyword>
<dbReference type="EMBL" id="DSRT01000043">
    <property type="protein sequence ID" value="HGW29444.1"/>
    <property type="molecule type" value="Genomic_DNA"/>
</dbReference>
<gene>
    <name evidence="2" type="ORF">ENR63_00785</name>
</gene>
<dbReference type="AlphaFoldDB" id="A0A7C4TL27"/>
<comment type="caution">
    <text evidence="2">The sequence shown here is derived from an EMBL/GenBank/DDBJ whole genome shotgun (WGS) entry which is preliminary data.</text>
</comment>
<dbReference type="PANTHER" id="PTHR44216">
    <property type="entry name" value="PROTEIN O-MANNOSYL-TRANSFERASE TMTC2"/>
    <property type="match status" value="1"/>
</dbReference>
<reference evidence="2" key="1">
    <citation type="journal article" date="2020" name="mSystems">
        <title>Genome- and Community-Level Interaction Insights into Carbon Utilization and Element Cycling Functions of Hydrothermarchaeota in Hydrothermal Sediment.</title>
        <authorList>
            <person name="Zhou Z."/>
            <person name="Liu Y."/>
            <person name="Xu W."/>
            <person name="Pan J."/>
            <person name="Luo Z.H."/>
            <person name="Li M."/>
        </authorList>
    </citation>
    <scope>NUCLEOTIDE SEQUENCE [LARGE SCALE GENOMIC DNA]</scope>
    <source>
        <strain evidence="2">SpSt-417</strain>
    </source>
</reference>
<feature type="transmembrane region" description="Helical" evidence="1">
    <location>
        <begin position="372"/>
        <end position="391"/>
    </location>
</feature>
<dbReference type="InterPro" id="IPR052384">
    <property type="entry name" value="TMTC_O-mannosyltransferase"/>
</dbReference>
<dbReference type="GO" id="GO:0035269">
    <property type="term" value="P:protein O-linked glycosylation via mannose"/>
    <property type="evidence" value="ECO:0007669"/>
    <property type="project" value="TreeGrafter"/>
</dbReference>
<organism evidence="2">
    <name type="scientific">candidate division WWE3 bacterium</name>
    <dbReference type="NCBI Taxonomy" id="2053526"/>
    <lineage>
        <taxon>Bacteria</taxon>
        <taxon>Katanobacteria</taxon>
    </lineage>
</organism>
<feature type="transmembrane region" description="Helical" evidence="1">
    <location>
        <begin position="255"/>
        <end position="277"/>
    </location>
</feature>
<accession>A0A7C4TL27</accession>
<feature type="transmembrane region" description="Helical" evidence="1">
    <location>
        <begin position="345"/>
        <end position="365"/>
    </location>
</feature>
<name>A0A7C4TL27_UNCKA</name>
<feature type="transmembrane region" description="Helical" evidence="1">
    <location>
        <begin position="164"/>
        <end position="194"/>
    </location>
</feature>
<dbReference type="GO" id="GO:0000030">
    <property type="term" value="F:mannosyltransferase activity"/>
    <property type="evidence" value="ECO:0007669"/>
    <property type="project" value="TreeGrafter"/>
</dbReference>
<feature type="transmembrane region" description="Helical" evidence="1">
    <location>
        <begin position="113"/>
        <end position="134"/>
    </location>
</feature>
<evidence type="ECO:0000313" key="2">
    <source>
        <dbReference type="EMBL" id="HGW29444.1"/>
    </source>
</evidence>
<feature type="transmembrane region" description="Helical" evidence="1">
    <location>
        <begin position="7"/>
        <end position="27"/>
    </location>
</feature>
<feature type="transmembrane region" description="Helical" evidence="1">
    <location>
        <begin position="289"/>
        <end position="308"/>
    </location>
</feature>
<keyword evidence="1" id="KW-0472">Membrane</keyword>
<proteinExistence type="predicted"/>
<feature type="transmembrane region" description="Helical" evidence="1">
    <location>
        <begin position="214"/>
        <end position="234"/>
    </location>
</feature>